<dbReference type="AlphaFoldDB" id="A0A0F9GXB4"/>
<comment type="caution">
    <text evidence="1">The sequence shown here is derived from an EMBL/GenBank/DDBJ whole genome shotgun (WGS) entry which is preliminary data.</text>
</comment>
<reference evidence="1" key="1">
    <citation type="journal article" date="2015" name="Nature">
        <title>Complex archaea that bridge the gap between prokaryotes and eukaryotes.</title>
        <authorList>
            <person name="Spang A."/>
            <person name="Saw J.H."/>
            <person name="Jorgensen S.L."/>
            <person name="Zaremba-Niedzwiedzka K."/>
            <person name="Martijn J."/>
            <person name="Lind A.E."/>
            <person name="van Eijk R."/>
            <person name="Schleper C."/>
            <person name="Guy L."/>
            <person name="Ettema T.J."/>
        </authorList>
    </citation>
    <scope>NUCLEOTIDE SEQUENCE</scope>
</reference>
<organism evidence="1">
    <name type="scientific">marine sediment metagenome</name>
    <dbReference type="NCBI Taxonomy" id="412755"/>
    <lineage>
        <taxon>unclassified sequences</taxon>
        <taxon>metagenomes</taxon>
        <taxon>ecological metagenomes</taxon>
    </lineage>
</organism>
<sequence length="66" mass="7375">MIFNDGHLFSTGKERGKTMTQLKLNEGERLALIAALGITTITTPNKTFNGSRMRLMKKIFKSLCLS</sequence>
<name>A0A0F9GXB4_9ZZZZ</name>
<protein>
    <submittedName>
        <fullName evidence="1">Uncharacterized protein</fullName>
    </submittedName>
</protein>
<accession>A0A0F9GXB4</accession>
<gene>
    <name evidence="1" type="ORF">LCGC14_1774090</name>
</gene>
<proteinExistence type="predicted"/>
<evidence type="ECO:0000313" key="1">
    <source>
        <dbReference type="EMBL" id="KKM03470.1"/>
    </source>
</evidence>
<dbReference type="EMBL" id="LAZR01016673">
    <property type="protein sequence ID" value="KKM03470.1"/>
    <property type="molecule type" value="Genomic_DNA"/>
</dbReference>